<dbReference type="SUPFAM" id="SSF109604">
    <property type="entry name" value="HD-domain/PDEase-like"/>
    <property type="match status" value="1"/>
</dbReference>
<name>A0A4R1HE74_9GAMM</name>
<sequence length="354" mass="40469">MATVLVIDDQATSRQILAQIVRSIDELLEIKSFDSAQPALDWLRDRQADLILTDYKMPGMNGIEFLEQARILEQLRNVPIVMITSHEETEIRYRALELGATDFINKPIDHAECRARFRNLLQMQRQRLIIEDRANWLEEQVRAATHAIRVREHETLLRLAKAGEYRDEETGNHVIRMARFARVIAETLGVDEMECETIELSAPMHDIGKIGIPDQILLKPGKLTTEEFETIKQHTIIGYEILRDSPSRYLKMGAEIALGHHEKYDGSGYPQGLVGEAIPLPARIVAVADVFDALSSQRCYKPAWRDQDIMSLMVEESGKHFDPQCIDAFLGQIDRIRDIRASLSDDDNRKQEVT</sequence>
<evidence type="ECO:0000256" key="1">
    <source>
        <dbReference type="ARBA" id="ARBA00022801"/>
    </source>
</evidence>
<dbReference type="Gene3D" id="1.10.3210.10">
    <property type="entry name" value="Hypothetical protein af1432"/>
    <property type="match status" value="1"/>
</dbReference>
<dbReference type="CDD" id="cd00077">
    <property type="entry name" value="HDc"/>
    <property type="match status" value="1"/>
</dbReference>
<gene>
    <name evidence="5" type="ORF">DFR30_2231</name>
</gene>
<dbReference type="EMBL" id="SMFX01000001">
    <property type="protein sequence ID" value="TCK18943.1"/>
    <property type="molecule type" value="Genomic_DNA"/>
</dbReference>
<feature type="domain" description="HD-GYP" evidence="4">
    <location>
        <begin position="148"/>
        <end position="345"/>
    </location>
</feature>
<evidence type="ECO:0000256" key="2">
    <source>
        <dbReference type="PROSITE-ProRule" id="PRU00169"/>
    </source>
</evidence>
<protein>
    <submittedName>
        <fullName evidence="5">Two-component system response regulator RpfG</fullName>
    </submittedName>
</protein>
<dbReference type="AlphaFoldDB" id="A0A4R1HE74"/>
<dbReference type="InterPro" id="IPR052020">
    <property type="entry name" value="Cyclic_di-GMP/3'3'-cGAMP_PDE"/>
</dbReference>
<dbReference type="RefSeq" id="WP_132973180.1">
    <property type="nucleotide sequence ID" value="NZ_SMFX01000001.1"/>
</dbReference>
<dbReference type="SMART" id="SM00448">
    <property type="entry name" value="REC"/>
    <property type="match status" value="1"/>
</dbReference>
<feature type="domain" description="Response regulatory" evidence="3">
    <location>
        <begin position="3"/>
        <end position="121"/>
    </location>
</feature>
<dbReference type="InterPro" id="IPR001789">
    <property type="entry name" value="Sig_transdc_resp-reg_receiver"/>
</dbReference>
<evidence type="ECO:0000259" key="3">
    <source>
        <dbReference type="PROSITE" id="PS50110"/>
    </source>
</evidence>
<evidence type="ECO:0000259" key="4">
    <source>
        <dbReference type="PROSITE" id="PS51832"/>
    </source>
</evidence>
<feature type="modified residue" description="4-aspartylphosphate" evidence="2">
    <location>
        <position position="54"/>
    </location>
</feature>
<evidence type="ECO:0000313" key="6">
    <source>
        <dbReference type="Proteomes" id="UP000295707"/>
    </source>
</evidence>
<dbReference type="InterPro" id="IPR011006">
    <property type="entry name" value="CheY-like_superfamily"/>
</dbReference>
<accession>A0A4R1HE74</accession>
<dbReference type="GO" id="GO:0000160">
    <property type="term" value="P:phosphorelay signal transduction system"/>
    <property type="evidence" value="ECO:0007669"/>
    <property type="project" value="InterPro"/>
</dbReference>
<dbReference type="GO" id="GO:0009214">
    <property type="term" value="P:cyclic nucleotide catabolic process"/>
    <property type="evidence" value="ECO:0007669"/>
    <property type="project" value="UniProtKB-ARBA"/>
</dbReference>
<dbReference type="InterPro" id="IPR037522">
    <property type="entry name" value="HD_GYP_dom"/>
</dbReference>
<comment type="caution">
    <text evidence="5">The sequence shown here is derived from an EMBL/GenBank/DDBJ whole genome shotgun (WGS) entry which is preliminary data.</text>
</comment>
<dbReference type="OrthoDB" id="9802066at2"/>
<dbReference type="Gene3D" id="3.40.50.2300">
    <property type="match status" value="1"/>
</dbReference>
<dbReference type="GO" id="GO:0004112">
    <property type="term" value="F:cyclic-nucleotide phosphodiesterase activity"/>
    <property type="evidence" value="ECO:0007669"/>
    <property type="project" value="UniProtKB-ARBA"/>
</dbReference>
<dbReference type="InterPro" id="IPR003607">
    <property type="entry name" value="HD/PDEase_dom"/>
</dbReference>
<dbReference type="PANTHER" id="PTHR45228">
    <property type="entry name" value="CYCLIC DI-GMP PHOSPHODIESTERASE TM_0186-RELATED"/>
    <property type="match status" value="1"/>
</dbReference>
<dbReference type="SMART" id="SM00471">
    <property type="entry name" value="HDc"/>
    <property type="match status" value="1"/>
</dbReference>
<keyword evidence="6" id="KW-1185">Reference proteome</keyword>
<dbReference type="SUPFAM" id="SSF52172">
    <property type="entry name" value="CheY-like"/>
    <property type="match status" value="1"/>
</dbReference>
<dbReference type="Pfam" id="PF00072">
    <property type="entry name" value="Response_reg"/>
    <property type="match status" value="1"/>
</dbReference>
<reference evidence="5 6" key="1">
    <citation type="submission" date="2019-03" db="EMBL/GenBank/DDBJ databases">
        <title>Genomic Encyclopedia of Type Strains, Phase IV (KMG-IV): sequencing the most valuable type-strain genomes for metagenomic binning, comparative biology and taxonomic classification.</title>
        <authorList>
            <person name="Goeker M."/>
        </authorList>
    </citation>
    <scope>NUCLEOTIDE SEQUENCE [LARGE SCALE GENOMIC DNA]</scope>
    <source>
        <strain evidence="5 6">DSM 19610</strain>
    </source>
</reference>
<evidence type="ECO:0000313" key="5">
    <source>
        <dbReference type="EMBL" id="TCK18943.1"/>
    </source>
</evidence>
<dbReference type="Pfam" id="PF13487">
    <property type="entry name" value="HD_5"/>
    <property type="match status" value="1"/>
</dbReference>
<dbReference type="PROSITE" id="PS50110">
    <property type="entry name" value="RESPONSE_REGULATORY"/>
    <property type="match status" value="1"/>
</dbReference>
<dbReference type="CDD" id="cd17551">
    <property type="entry name" value="REC_RpfG-like"/>
    <property type="match status" value="1"/>
</dbReference>
<dbReference type="FunFam" id="1.10.3210.10:FF:000018">
    <property type="entry name" value="Two-component system response regulator"/>
    <property type="match status" value="1"/>
</dbReference>
<keyword evidence="2" id="KW-0597">Phosphoprotein</keyword>
<dbReference type="Proteomes" id="UP000295707">
    <property type="component" value="Unassembled WGS sequence"/>
</dbReference>
<keyword evidence="1" id="KW-0378">Hydrolase</keyword>
<proteinExistence type="predicted"/>
<dbReference type="PANTHER" id="PTHR45228:SF1">
    <property type="entry name" value="CYCLIC DI-GMP PHOSPHODIESTERASE TM_0186"/>
    <property type="match status" value="1"/>
</dbReference>
<organism evidence="5 6">
    <name type="scientific">Thiogranum longum</name>
    <dbReference type="NCBI Taxonomy" id="1537524"/>
    <lineage>
        <taxon>Bacteria</taxon>
        <taxon>Pseudomonadati</taxon>
        <taxon>Pseudomonadota</taxon>
        <taxon>Gammaproteobacteria</taxon>
        <taxon>Chromatiales</taxon>
        <taxon>Ectothiorhodospiraceae</taxon>
        <taxon>Thiogranum</taxon>
    </lineage>
</organism>
<dbReference type="PROSITE" id="PS51832">
    <property type="entry name" value="HD_GYP"/>
    <property type="match status" value="1"/>
</dbReference>